<dbReference type="OrthoDB" id="5497853at2"/>
<dbReference type="AlphaFoldDB" id="A0A4U1IQN2"/>
<feature type="signal peptide" evidence="2">
    <location>
        <begin position="1"/>
        <end position="18"/>
    </location>
</feature>
<feature type="compositionally biased region" description="Low complexity" evidence="1">
    <location>
        <begin position="19"/>
        <end position="47"/>
    </location>
</feature>
<dbReference type="RefSeq" id="WP_136935386.1">
    <property type="nucleotide sequence ID" value="NZ_SSMQ01000086.1"/>
</dbReference>
<sequence length="444" mass="46098">MKPTVALALLLPALAACEAPPGSPPSSTSPTDAASPNASILPAPLATEAEEAQHDAGGPVPEGGPIGLMADSSGRLIIPDAGAPPPGVLRGDEAIPAESPTTKDLAGATLEAVFRPRNVPPAPRGPEISQDGIKAAAALTAPKWKIDLTDTGRMRIEFASRAMPLPQRSEIRARTDRYGHIALWPDATDYRVVPPGALRTVLGERRVDVTPLSPGVARPLGEGKRLQLPTRKVEITSSLGSVRLELGKSAEIGEGGALLCRALVEIVGVDPRTSVCQGGEVPLAAAYTWQDGGGIDFEVTTITRRTDIPTNETLVPPPGSTYQPSGLPASPGGVFLTREEVTAFRSSAVQLPPPTDPLAPGEGFIAVNASDMLAYVLVDGVPVVAVPPNDQRYVIGTLRGRYVIQWRTFLGDRIGPASTLDLPARFTFGEVPDAGAPDGGGSAN</sequence>
<name>A0A4U1IQN2_9BACT</name>
<evidence type="ECO:0000256" key="1">
    <source>
        <dbReference type="SAM" id="MobiDB-lite"/>
    </source>
</evidence>
<dbReference type="Proteomes" id="UP000309215">
    <property type="component" value="Unassembled WGS sequence"/>
</dbReference>
<comment type="caution">
    <text evidence="3">The sequence shown here is derived from an EMBL/GenBank/DDBJ whole genome shotgun (WGS) entry which is preliminary data.</text>
</comment>
<dbReference type="EMBL" id="SSMQ01000086">
    <property type="protein sequence ID" value="TKC96465.1"/>
    <property type="molecule type" value="Genomic_DNA"/>
</dbReference>
<protein>
    <submittedName>
        <fullName evidence="3">Uncharacterized protein</fullName>
    </submittedName>
</protein>
<evidence type="ECO:0000313" key="3">
    <source>
        <dbReference type="EMBL" id="TKC96465.1"/>
    </source>
</evidence>
<keyword evidence="2" id="KW-0732">Signal</keyword>
<evidence type="ECO:0000313" key="4">
    <source>
        <dbReference type="Proteomes" id="UP000309215"/>
    </source>
</evidence>
<accession>A0A4U1IQN2</accession>
<keyword evidence="4" id="KW-1185">Reference proteome</keyword>
<reference evidence="3 4" key="1">
    <citation type="submission" date="2019-04" db="EMBL/GenBank/DDBJ databases">
        <authorList>
            <person name="Li Y."/>
            <person name="Wang J."/>
        </authorList>
    </citation>
    <scope>NUCLEOTIDE SEQUENCE [LARGE SCALE GENOMIC DNA]</scope>
    <source>
        <strain evidence="3 4">DSM 14668</strain>
    </source>
</reference>
<proteinExistence type="predicted"/>
<evidence type="ECO:0000256" key="2">
    <source>
        <dbReference type="SAM" id="SignalP"/>
    </source>
</evidence>
<organism evidence="3 4">
    <name type="scientific">Polyangium fumosum</name>
    <dbReference type="NCBI Taxonomy" id="889272"/>
    <lineage>
        <taxon>Bacteria</taxon>
        <taxon>Pseudomonadati</taxon>
        <taxon>Myxococcota</taxon>
        <taxon>Polyangia</taxon>
        <taxon>Polyangiales</taxon>
        <taxon>Polyangiaceae</taxon>
        <taxon>Polyangium</taxon>
    </lineage>
</organism>
<dbReference type="PROSITE" id="PS51257">
    <property type="entry name" value="PROKAR_LIPOPROTEIN"/>
    <property type="match status" value="1"/>
</dbReference>
<feature type="chain" id="PRO_5020698945" evidence="2">
    <location>
        <begin position="19"/>
        <end position="444"/>
    </location>
</feature>
<feature type="region of interest" description="Disordered" evidence="1">
    <location>
        <begin position="19"/>
        <end position="71"/>
    </location>
</feature>
<gene>
    <name evidence="3" type="ORF">E8A74_45240</name>
</gene>